<accession>A0A2H0VE50</accession>
<sequence>MPKQKESKSSKKSPKVETSPPSMDADIVEEDLTNPVEGGREKFNDSLVSELKTEQERRRVKSSVLVLTVMVSMVIGLASGLVGAVYLPDFLGISIGGDSFALEQKTIILNEESAVIEVVEKANPAVVSIIINKDLPIMEEFFSSPFDDGDFFFSPFNFEVPSDKFQQKQVGAGTGFIVSGDGMIVTSRHVVDDEDAEYTVILNDGTRYSAEVLAKDPLNDLAIVKIEAKDLKTLSFADSDSVKLGQQVIAIGNTLGELSNTVTTGVVSGISRTISTVGGLGSVQQLDQVIQTDAAINPGNSGGPLLNLAGLVIGVNTAIDQSGQLIGFAIPSNEATKVVSDVKEHGRVLRPFLGIRYILINNDFASANELKSDYGALLVAGDTEDEPAVTLGSPAEKAGLLEGDIILEINGKKINEDSSLLKSLRMYKPGDEVVLRVLSGDEERDVLLTLGERE</sequence>
<keyword evidence="1" id="KW-0645">Protease</keyword>
<keyword evidence="4" id="KW-0472">Membrane</keyword>
<name>A0A2H0VE50_9BACT</name>
<evidence type="ECO:0000313" key="7">
    <source>
        <dbReference type="Proteomes" id="UP000230557"/>
    </source>
</evidence>
<dbReference type="InterPro" id="IPR036034">
    <property type="entry name" value="PDZ_sf"/>
</dbReference>
<dbReference type="SUPFAM" id="SSF50494">
    <property type="entry name" value="Trypsin-like serine proteases"/>
    <property type="match status" value="1"/>
</dbReference>
<dbReference type="SUPFAM" id="SSF50156">
    <property type="entry name" value="PDZ domain-like"/>
    <property type="match status" value="1"/>
</dbReference>
<dbReference type="InterPro" id="IPR051201">
    <property type="entry name" value="Chloro_Bact_Ser_Proteases"/>
</dbReference>
<dbReference type="PROSITE" id="PS50106">
    <property type="entry name" value="PDZ"/>
    <property type="match status" value="1"/>
</dbReference>
<dbReference type="Pfam" id="PF13365">
    <property type="entry name" value="Trypsin_2"/>
    <property type="match status" value="1"/>
</dbReference>
<evidence type="ECO:0000256" key="2">
    <source>
        <dbReference type="ARBA" id="ARBA00022801"/>
    </source>
</evidence>
<protein>
    <recommendedName>
        <fullName evidence="5">PDZ domain-containing protein</fullName>
    </recommendedName>
</protein>
<feature type="transmembrane region" description="Helical" evidence="4">
    <location>
        <begin position="64"/>
        <end position="87"/>
    </location>
</feature>
<keyword evidence="4" id="KW-1133">Transmembrane helix</keyword>
<comment type="caution">
    <text evidence="6">The sequence shown here is derived from an EMBL/GenBank/DDBJ whole genome shotgun (WGS) entry which is preliminary data.</text>
</comment>
<organism evidence="6 7">
    <name type="scientific">Candidatus Doudnabacteria bacterium CG10_big_fil_rev_8_21_14_0_10_41_10</name>
    <dbReference type="NCBI Taxonomy" id="1974551"/>
    <lineage>
        <taxon>Bacteria</taxon>
        <taxon>Candidatus Doudnaibacteriota</taxon>
    </lineage>
</organism>
<evidence type="ECO:0000256" key="1">
    <source>
        <dbReference type="ARBA" id="ARBA00022670"/>
    </source>
</evidence>
<dbReference type="Gene3D" id="2.40.10.120">
    <property type="match status" value="1"/>
</dbReference>
<dbReference type="InterPro" id="IPR001478">
    <property type="entry name" value="PDZ"/>
</dbReference>
<dbReference type="InterPro" id="IPR009003">
    <property type="entry name" value="Peptidase_S1_PA"/>
</dbReference>
<keyword evidence="2" id="KW-0378">Hydrolase</keyword>
<dbReference type="Gene3D" id="2.30.42.10">
    <property type="match status" value="1"/>
</dbReference>
<dbReference type="GO" id="GO:0004252">
    <property type="term" value="F:serine-type endopeptidase activity"/>
    <property type="evidence" value="ECO:0007669"/>
    <property type="project" value="InterPro"/>
</dbReference>
<dbReference type="GO" id="GO:0006508">
    <property type="term" value="P:proteolysis"/>
    <property type="evidence" value="ECO:0007669"/>
    <property type="project" value="UniProtKB-KW"/>
</dbReference>
<proteinExistence type="predicted"/>
<dbReference type="SMART" id="SM00228">
    <property type="entry name" value="PDZ"/>
    <property type="match status" value="1"/>
</dbReference>
<reference evidence="7" key="1">
    <citation type="submission" date="2017-09" db="EMBL/GenBank/DDBJ databases">
        <title>Depth-based differentiation of microbial function through sediment-hosted aquifers and enrichment of novel symbionts in the deep terrestrial subsurface.</title>
        <authorList>
            <person name="Probst A.J."/>
            <person name="Ladd B."/>
            <person name="Jarett J.K."/>
            <person name="Geller-Mcgrath D.E."/>
            <person name="Sieber C.M.K."/>
            <person name="Emerson J.B."/>
            <person name="Anantharaman K."/>
            <person name="Thomas B.C."/>
            <person name="Malmstrom R."/>
            <person name="Stieglmeier M."/>
            <person name="Klingl A."/>
            <person name="Woyke T."/>
            <person name="Ryan C.M."/>
            <person name="Banfield J.F."/>
        </authorList>
    </citation>
    <scope>NUCLEOTIDE SEQUENCE [LARGE SCALE GENOMIC DNA]</scope>
</reference>
<evidence type="ECO:0000313" key="6">
    <source>
        <dbReference type="EMBL" id="PIR97353.1"/>
    </source>
</evidence>
<dbReference type="EMBL" id="PFAJ01000023">
    <property type="protein sequence ID" value="PIR97353.1"/>
    <property type="molecule type" value="Genomic_DNA"/>
</dbReference>
<feature type="domain" description="PDZ" evidence="5">
    <location>
        <begin position="389"/>
        <end position="441"/>
    </location>
</feature>
<feature type="region of interest" description="Disordered" evidence="3">
    <location>
        <begin position="1"/>
        <end position="41"/>
    </location>
</feature>
<dbReference type="PANTHER" id="PTHR43343">
    <property type="entry name" value="PEPTIDASE S12"/>
    <property type="match status" value="1"/>
</dbReference>
<dbReference type="AlphaFoldDB" id="A0A2H0VE50"/>
<dbReference type="InterPro" id="IPR001940">
    <property type="entry name" value="Peptidase_S1C"/>
</dbReference>
<dbReference type="PRINTS" id="PR00834">
    <property type="entry name" value="PROTEASES2C"/>
</dbReference>
<dbReference type="Pfam" id="PF13180">
    <property type="entry name" value="PDZ_2"/>
    <property type="match status" value="1"/>
</dbReference>
<dbReference type="Proteomes" id="UP000230557">
    <property type="component" value="Unassembled WGS sequence"/>
</dbReference>
<dbReference type="PANTHER" id="PTHR43343:SF3">
    <property type="entry name" value="PROTEASE DO-LIKE 8, CHLOROPLASTIC"/>
    <property type="match status" value="1"/>
</dbReference>
<evidence type="ECO:0000256" key="4">
    <source>
        <dbReference type="SAM" id="Phobius"/>
    </source>
</evidence>
<evidence type="ECO:0000259" key="5">
    <source>
        <dbReference type="PROSITE" id="PS50106"/>
    </source>
</evidence>
<keyword evidence="4" id="KW-0812">Transmembrane</keyword>
<gene>
    <name evidence="6" type="ORF">COT91_01680</name>
</gene>
<evidence type="ECO:0000256" key="3">
    <source>
        <dbReference type="SAM" id="MobiDB-lite"/>
    </source>
</evidence>